<dbReference type="InterPro" id="IPR002401">
    <property type="entry name" value="Cyt_P450_E_grp-I"/>
</dbReference>
<dbReference type="Pfam" id="PF00067">
    <property type="entry name" value="p450"/>
    <property type="match status" value="1"/>
</dbReference>
<evidence type="ECO:0000256" key="14">
    <source>
        <dbReference type="SAM" id="SignalP"/>
    </source>
</evidence>
<comment type="similarity">
    <text evidence="4">Belongs to the cytochrome P450 family.</text>
</comment>
<dbReference type="GO" id="GO:0005506">
    <property type="term" value="F:iron ion binding"/>
    <property type="evidence" value="ECO:0007669"/>
    <property type="project" value="InterPro"/>
</dbReference>
<dbReference type="GeneTree" id="ENSGT00940000162913"/>
<dbReference type="Ensembl" id="ENSSVLT00005036568.1">
    <property type="protein sequence ID" value="ENSSVLP00005032989.1"/>
    <property type="gene ID" value="ENSSVLG00005025831.1"/>
</dbReference>
<evidence type="ECO:0000256" key="4">
    <source>
        <dbReference type="ARBA" id="ARBA00010617"/>
    </source>
</evidence>
<dbReference type="GO" id="GO:0006082">
    <property type="term" value="P:organic acid metabolic process"/>
    <property type="evidence" value="ECO:0007669"/>
    <property type="project" value="TreeGrafter"/>
</dbReference>
<keyword evidence="8" id="KW-0256">Endoplasmic reticulum</keyword>
<evidence type="ECO:0000313" key="16">
    <source>
        <dbReference type="Proteomes" id="UP000694564"/>
    </source>
</evidence>
<dbReference type="InterPro" id="IPR036396">
    <property type="entry name" value="Cyt_P450_sf"/>
</dbReference>
<evidence type="ECO:0000256" key="8">
    <source>
        <dbReference type="ARBA" id="ARBA00022824"/>
    </source>
</evidence>
<dbReference type="PANTHER" id="PTHR24300:SF400">
    <property type="entry name" value="CYTOCHROME P450 2C9"/>
    <property type="match status" value="1"/>
</dbReference>
<dbReference type="PANTHER" id="PTHR24300">
    <property type="entry name" value="CYTOCHROME P450 508A4-RELATED"/>
    <property type="match status" value="1"/>
</dbReference>
<dbReference type="EC" id="1.14.14.1" evidence="5"/>
<protein>
    <recommendedName>
        <fullName evidence="5">unspecific monooxygenase</fullName>
        <ecNumber evidence="5">1.14.14.1</ecNumber>
    </recommendedName>
</protein>
<comment type="cofactor">
    <cofactor evidence="1">
        <name>heme</name>
        <dbReference type="ChEBI" id="CHEBI:30413"/>
    </cofactor>
</comment>
<dbReference type="GO" id="GO:0016712">
    <property type="term" value="F:oxidoreductase activity, acting on paired donors, with incorporation or reduction of molecular oxygen, reduced flavin or flavoprotein as one donor, and incorporation of one atom of oxygen"/>
    <property type="evidence" value="ECO:0007669"/>
    <property type="project" value="UniProtKB-EC"/>
</dbReference>
<reference evidence="15" key="2">
    <citation type="submission" date="2025-09" db="UniProtKB">
        <authorList>
            <consortium name="Ensembl"/>
        </authorList>
    </citation>
    <scope>IDENTIFICATION</scope>
</reference>
<dbReference type="InterPro" id="IPR001128">
    <property type="entry name" value="Cyt_P450"/>
</dbReference>
<organism evidence="15 16">
    <name type="scientific">Sciurus vulgaris</name>
    <name type="common">Eurasian red squirrel</name>
    <dbReference type="NCBI Taxonomy" id="55149"/>
    <lineage>
        <taxon>Eukaryota</taxon>
        <taxon>Metazoa</taxon>
        <taxon>Chordata</taxon>
        <taxon>Craniata</taxon>
        <taxon>Vertebrata</taxon>
        <taxon>Euteleostomi</taxon>
        <taxon>Mammalia</taxon>
        <taxon>Eutheria</taxon>
        <taxon>Euarchontoglires</taxon>
        <taxon>Glires</taxon>
        <taxon>Rodentia</taxon>
        <taxon>Sciuromorpha</taxon>
        <taxon>Sciuridae</taxon>
        <taxon>Sciurinae</taxon>
        <taxon>Sciurini</taxon>
        <taxon>Sciurus</taxon>
    </lineage>
</organism>
<evidence type="ECO:0000313" key="15">
    <source>
        <dbReference type="Ensembl" id="ENSSVLP00005032989.1"/>
    </source>
</evidence>
<dbReference type="InterPro" id="IPR050182">
    <property type="entry name" value="Cytochrome_P450_fam2"/>
</dbReference>
<keyword evidence="12" id="KW-0503">Monooxygenase</keyword>
<dbReference type="OrthoDB" id="1055148at2759"/>
<keyword evidence="10" id="KW-0560">Oxidoreductase</keyword>
<evidence type="ECO:0000256" key="11">
    <source>
        <dbReference type="ARBA" id="ARBA00023004"/>
    </source>
</evidence>
<reference evidence="15" key="1">
    <citation type="submission" date="2025-08" db="UniProtKB">
        <authorList>
            <consortium name="Ensembl"/>
        </authorList>
    </citation>
    <scope>IDENTIFICATION</scope>
</reference>
<sequence length="232" mass="25723">MALVVALVIGLSCLLLLSVWRQRSGRGNLPPGPTPLPIIGNILQIDVKDISKSLTNLSKVYGPVFTLYLGLKPSVVLHGYDAVKEALVDLGEEFSGRGSFPVSEKVNRGLGILFSNGKRWKELRRFSLVTLRNFGMGKRSIEDRVQEEARCLVEELRKTNGGWYSLFCIIDHITLLSSLMTSLEILRGQPDLSFRVVVVSLHVQEGWCGAESQGSFVYLLFVHMVHKGSVVI</sequence>
<feature type="signal peptide" evidence="14">
    <location>
        <begin position="1"/>
        <end position="21"/>
    </location>
</feature>
<dbReference type="AlphaFoldDB" id="A0A8D2JT82"/>
<keyword evidence="6" id="KW-0349">Heme</keyword>
<evidence type="ECO:0000256" key="9">
    <source>
        <dbReference type="ARBA" id="ARBA00022848"/>
    </source>
</evidence>
<dbReference type="FunFam" id="1.10.630.10:FF:000238">
    <property type="entry name" value="Cytochrome P450 2A6"/>
    <property type="match status" value="1"/>
</dbReference>
<keyword evidence="7" id="KW-0479">Metal-binding</keyword>
<evidence type="ECO:0000256" key="12">
    <source>
        <dbReference type="ARBA" id="ARBA00023033"/>
    </source>
</evidence>
<proteinExistence type="inferred from homology"/>
<dbReference type="GO" id="GO:0005789">
    <property type="term" value="C:endoplasmic reticulum membrane"/>
    <property type="evidence" value="ECO:0007669"/>
    <property type="project" value="UniProtKB-SubCell"/>
</dbReference>
<keyword evidence="11" id="KW-0408">Iron</keyword>
<evidence type="ECO:0000256" key="10">
    <source>
        <dbReference type="ARBA" id="ARBA00023002"/>
    </source>
</evidence>
<comment type="subcellular location">
    <subcellularLocation>
        <location evidence="3">Endoplasmic reticulum membrane</location>
        <topology evidence="3">Peripheral membrane protein</topology>
    </subcellularLocation>
    <subcellularLocation>
        <location evidence="2">Microsome membrane</location>
        <topology evidence="2">Peripheral membrane protein</topology>
    </subcellularLocation>
</comment>
<dbReference type="SUPFAM" id="SSF48264">
    <property type="entry name" value="Cytochrome P450"/>
    <property type="match status" value="1"/>
</dbReference>
<keyword evidence="9" id="KW-0492">Microsome</keyword>
<keyword evidence="14" id="KW-0732">Signal</keyword>
<evidence type="ECO:0000256" key="3">
    <source>
        <dbReference type="ARBA" id="ARBA00004406"/>
    </source>
</evidence>
<dbReference type="PRINTS" id="PR00463">
    <property type="entry name" value="EP450I"/>
</dbReference>
<evidence type="ECO:0000256" key="1">
    <source>
        <dbReference type="ARBA" id="ARBA00001971"/>
    </source>
</evidence>
<feature type="chain" id="PRO_5034991652" description="unspecific monooxygenase" evidence="14">
    <location>
        <begin position="22"/>
        <end position="232"/>
    </location>
</feature>
<accession>A0A8D2JT82</accession>
<name>A0A8D2JT82_SCIVU</name>
<evidence type="ECO:0000256" key="2">
    <source>
        <dbReference type="ARBA" id="ARBA00004174"/>
    </source>
</evidence>
<evidence type="ECO:0000256" key="5">
    <source>
        <dbReference type="ARBA" id="ARBA00012109"/>
    </source>
</evidence>
<keyword evidence="13" id="KW-0472">Membrane</keyword>
<evidence type="ECO:0000256" key="7">
    <source>
        <dbReference type="ARBA" id="ARBA00022723"/>
    </source>
</evidence>
<keyword evidence="16" id="KW-1185">Reference proteome</keyword>
<dbReference type="GO" id="GO:0020037">
    <property type="term" value="F:heme binding"/>
    <property type="evidence" value="ECO:0007669"/>
    <property type="project" value="InterPro"/>
</dbReference>
<evidence type="ECO:0000256" key="13">
    <source>
        <dbReference type="ARBA" id="ARBA00023136"/>
    </source>
</evidence>
<dbReference type="Proteomes" id="UP000694564">
    <property type="component" value="Chromosome 4"/>
</dbReference>
<dbReference type="Gene3D" id="1.10.630.10">
    <property type="entry name" value="Cytochrome P450"/>
    <property type="match status" value="1"/>
</dbReference>
<dbReference type="GO" id="GO:0006805">
    <property type="term" value="P:xenobiotic metabolic process"/>
    <property type="evidence" value="ECO:0007669"/>
    <property type="project" value="TreeGrafter"/>
</dbReference>
<evidence type="ECO:0000256" key="6">
    <source>
        <dbReference type="ARBA" id="ARBA00022617"/>
    </source>
</evidence>